<evidence type="ECO:0000313" key="1">
    <source>
        <dbReference type="EMBL" id="CAH3021639.1"/>
    </source>
</evidence>
<protein>
    <submittedName>
        <fullName evidence="1">Uncharacterized protein</fullName>
    </submittedName>
</protein>
<sequence length="126" mass="14255">MSTCSEQSLPSCSKFALRKQADDAEKVLEERPQMFCERTLRLMTVCALKKKEIQLSKEYVTLAIFAPMEGLIWPNSSATPRPFLKGEGVKKLLQLSNVVGFNHNDDYNKNVAVRENDIVYIPGPFT</sequence>
<name>A0ABN8LWH1_9CNID</name>
<accession>A0ABN8LWH1</accession>
<keyword evidence="2" id="KW-1185">Reference proteome</keyword>
<evidence type="ECO:0000313" key="2">
    <source>
        <dbReference type="Proteomes" id="UP001159427"/>
    </source>
</evidence>
<organism evidence="1 2">
    <name type="scientific">Porites evermanni</name>
    <dbReference type="NCBI Taxonomy" id="104178"/>
    <lineage>
        <taxon>Eukaryota</taxon>
        <taxon>Metazoa</taxon>
        <taxon>Cnidaria</taxon>
        <taxon>Anthozoa</taxon>
        <taxon>Hexacorallia</taxon>
        <taxon>Scleractinia</taxon>
        <taxon>Fungiina</taxon>
        <taxon>Poritidae</taxon>
        <taxon>Porites</taxon>
    </lineage>
</organism>
<reference evidence="1 2" key="1">
    <citation type="submission" date="2022-05" db="EMBL/GenBank/DDBJ databases">
        <authorList>
            <consortium name="Genoscope - CEA"/>
            <person name="William W."/>
        </authorList>
    </citation>
    <scope>NUCLEOTIDE SEQUENCE [LARGE SCALE GENOMIC DNA]</scope>
</reference>
<dbReference type="Proteomes" id="UP001159427">
    <property type="component" value="Unassembled WGS sequence"/>
</dbReference>
<comment type="caution">
    <text evidence="1">The sequence shown here is derived from an EMBL/GenBank/DDBJ whole genome shotgun (WGS) entry which is preliminary data.</text>
</comment>
<gene>
    <name evidence="1" type="ORF">PEVE_00012304</name>
</gene>
<proteinExistence type="predicted"/>
<dbReference type="EMBL" id="CALNXI010000190">
    <property type="protein sequence ID" value="CAH3021639.1"/>
    <property type="molecule type" value="Genomic_DNA"/>
</dbReference>